<gene>
    <name evidence="3" type="ORF">HME9302_01263</name>
</gene>
<dbReference type="InterPro" id="IPR025877">
    <property type="entry name" value="MobA-like_NTP_Trfase"/>
</dbReference>
<evidence type="ECO:0000313" key="4">
    <source>
        <dbReference type="Proteomes" id="UP000253727"/>
    </source>
</evidence>
<keyword evidence="1" id="KW-0460">Magnesium</keyword>
<dbReference type="RefSeq" id="WP_115366303.1">
    <property type="nucleotide sequence ID" value="NZ_QBKA01000002.1"/>
</dbReference>
<protein>
    <recommendedName>
        <fullName evidence="2">MobA-like NTP transferase domain-containing protein</fullName>
    </recommendedName>
</protein>
<dbReference type="Gene3D" id="3.90.550.10">
    <property type="entry name" value="Spore Coat Polysaccharide Biosynthesis Protein SpsA, Chain A"/>
    <property type="match status" value="1"/>
</dbReference>
<dbReference type="InterPro" id="IPR029044">
    <property type="entry name" value="Nucleotide-diphossugar_trans"/>
</dbReference>
<dbReference type="AlphaFoldDB" id="A0A369Q5R4"/>
<proteinExistence type="predicted"/>
<keyword evidence="4" id="KW-1185">Reference proteome</keyword>
<reference evidence="3 4" key="1">
    <citation type="submission" date="2018-04" db="EMBL/GenBank/DDBJ databases">
        <title>Altererythrobacter sp. HME9302 genome sequencing and assembly.</title>
        <authorList>
            <person name="Kang H."/>
            <person name="Kim H."/>
            <person name="Joh K."/>
        </authorList>
    </citation>
    <scope>NUCLEOTIDE SEQUENCE [LARGE SCALE GENOMIC DNA]</scope>
    <source>
        <strain evidence="3 4">HME9302</strain>
    </source>
</reference>
<dbReference type="OrthoDB" id="159246at2"/>
<evidence type="ECO:0000256" key="1">
    <source>
        <dbReference type="ARBA" id="ARBA00022842"/>
    </source>
</evidence>
<dbReference type="Pfam" id="PF12804">
    <property type="entry name" value="NTP_transf_3"/>
    <property type="match status" value="1"/>
</dbReference>
<sequence>MSGFAALILAGTRPGGDPFAREIGVLHKGLIEVGGIPMLERVITALQGAGANRIAVSCDDGAVADLARRTGCDVVATEAGPSQSALAALDIIGAPLVITTADHALLQPEWVQQLVADTSANADVSVMLARQEDVERAAPGTRRTYLGFADGRWSGCNLFYIASPRGRAALELWRHVEANRKRPWRIVARLGLPTLFAYLTRRLTMADGLARLGKRIGIAVALVRAVEGHAAIDVDKQADLLLAEKLLAAREAGAEAGPP</sequence>
<evidence type="ECO:0000259" key="2">
    <source>
        <dbReference type="Pfam" id="PF12804"/>
    </source>
</evidence>
<feature type="domain" description="MobA-like NTP transferase" evidence="2">
    <location>
        <begin position="7"/>
        <end position="132"/>
    </location>
</feature>
<name>A0A369Q5R4_9SPHN</name>
<dbReference type="SUPFAM" id="SSF53448">
    <property type="entry name" value="Nucleotide-diphospho-sugar transferases"/>
    <property type="match status" value="1"/>
</dbReference>
<evidence type="ECO:0000313" key="3">
    <source>
        <dbReference type="EMBL" id="RDC60064.1"/>
    </source>
</evidence>
<dbReference type="GO" id="GO:0016779">
    <property type="term" value="F:nucleotidyltransferase activity"/>
    <property type="evidence" value="ECO:0007669"/>
    <property type="project" value="UniProtKB-ARBA"/>
</dbReference>
<accession>A0A369Q5R4</accession>
<dbReference type="Proteomes" id="UP000253727">
    <property type="component" value="Unassembled WGS sequence"/>
</dbReference>
<organism evidence="3 4">
    <name type="scientific">Alteripontixanthobacter maritimus</name>
    <dbReference type="NCBI Taxonomy" id="2161824"/>
    <lineage>
        <taxon>Bacteria</taxon>
        <taxon>Pseudomonadati</taxon>
        <taxon>Pseudomonadota</taxon>
        <taxon>Alphaproteobacteria</taxon>
        <taxon>Sphingomonadales</taxon>
        <taxon>Erythrobacteraceae</taxon>
        <taxon>Alteripontixanthobacter</taxon>
    </lineage>
</organism>
<dbReference type="EMBL" id="QBKA01000002">
    <property type="protein sequence ID" value="RDC60064.1"/>
    <property type="molecule type" value="Genomic_DNA"/>
</dbReference>
<comment type="caution">
    <text evidence="3">The sequence shown here is derived from an EMBL/GenBank/DDBJ whole genome shotgun (WGS) entry which is preliminary data.</text>
</comment>